<dbReference type="Proteomes" id="UP001519293">
    <property type="component" value="Unassembled WGS sequence"/>
</dbReference>
<organism evidence="1 2">
    <name type="scientific">Cytobacillus eiseniae</name>
    <dbReference type="NCBI Taxonomy" id="762947"/>
    <lineage>
        <taxon>Bacteria</taxon>
        <taxon>Bacillati</taxon>
        <taxon>Bacillota</taxon>
        <taxon>Bacilli</taxon>
        <taxon>Bacillales</taxon>
        <taxon>Bacillaceae</taxon>
        <taxon>Cytobacillus</taxon>
    </lineage>
</organism>
<evidence type="ECO:0000313" key="2">
    <source>
        <dbReference type="Proteomes" id="UP001519293"/>
    </source>
</evidence>
<protein>
    <submittedName>
        <fullName evidence="1">Uncharacterized protein</fullName>
    </submittedName>
</protein>
<sequence length="103" mass="12172">MKLEEVEKLEKFLSDSFGDGVHIRELRLSNEEAEYIKRSYPEASFNKSHHREMKDGKAWYKVALLPAINPDQNDEILAIKQENIKLKQEIDILRRSMTITKRK</sequence>
<accession>A0ABS4RHV1</accession>
<dbReference type="EMBL" id="JAGIKZ010000020">
    <property type="protein sequence ID" value="MBP2242451.1"/>
    <property type="molecule type" value="Genomic_DNA"/>
</dbReference>
<keyword evidence="2" id="KW-1185">Reference proteome</keyword>
<name>A0ABS4RHV1_9BACI</name>
<comment type="caution">
    <text evidence="1">The sequence shown here is derived from an EMBL/GenBank/DDBJ whole genome shotgun (WGS) entry which is preliminary data.</text>
</comment>
<gene>
    <name evidence="1" type="ORF">J2Z40_003025</name>
</gene>
<evidence type="ECO:0000313" key="1">
    <source>
        <dbReference type="EMBL" id="MBP2242451.1"/>
    </source>
</evidence>
<reference evidence="1 2" key="1">
    <citation type="submission" date="2021-03" db="EMBL/GenBank/DDBJ databases">
        <title>Genomic Encyclopedia of Type Strains, Phase IV (KMG-IV): sequencing the most valuable type-strain genomes for metagenomic binning, comparative biology and taxonomic classification.</title>
        <authorList>
            <person name="Goeker M."/>
        </authorList>
    </citation>
    <scope>NUCLEOTIDE SEQUENCE [LARGE SCALE GENOMIC DNA]</scope>
    <source>
        <strain evidence="1 2">DSM 26675</strain>
    </source>
</reference>
<proteinExistence type="predicted"/>
<dbReference type="RefSeq" id="WP_066400258.1">
    <property type="nucleotide sequence ID" value="NZ_JAGIKZ010000020.1"/>
</dbReference>